<dbReference type="PATRIC" id="fig|38300.4.peg.3641"/>
<dbReference type="EMBL" id="CP011340">
    <property type="protein sequence ID" value="ALC21775.1"/>
    <property type="molecule type" value="Genomic_DNA"/>
</dbReference>
<dbReference type="Proteomes" id="UP000060513">
    <property type="component" value="Chromosome"/>
</dbReference>
<dbReference type="OrthoDB" id="9814238at2"/>
<dbReference type="PANTHER" id="PTHR22911:SF102">
    <property type="entry name" value="MEMBRANE PROTEIN"/>
    <property type="match status" value="1"/>
</dbReference>
<feature type="domain" description="EamA" evidence="2">
    <location>
        <begin position="162"/>
        <end position="291"/>
    </location>
</feature>
<proteinExistence type="inferred from homology"/>
<name>A0A0M4DSG2_STRPR</name>
<protein>
    <submittedName>
        <fullName evidence="3">Multidrug DMT transporter permease</fullName>
    </submittedName>
</protein>
<dbReference type="GO" id="GO:0016020">
    <property type="term" value="C:membrane"/>
    <property type="evidence" value="ECO:0007669"/>
    <property type="project" value="InterPro"/>
</dbReference>
<dbReference type="InterPro" id="IPR000620">
    <property type="entry name" value="EamA_dom"/>
</dbReference>
<evidence type="ECO:0000313" key="4">
    <source>
        <dbReference type="Proteomes" id="UP000060513"/>
    </source>
</evidence>
<evidence type="ECO:0000313" key="3">
    <source>
        <dbReference type="EMBL" id="ALC21775.1"/>
    </source>
</evidence>
<dbReference type="Pfam" id="PF00892">
    <property type="entry name" value="EamA"/>
    <property type="match status" value="2"/>
</dbReference>
<dbReference type="RefSeq" id="WP_037774093.1">
    <property type="nucleotide sequence ID" value="NZ_CP011340.1"/>
</dbReference>
<evidence type="ECO:0000256" key="1">
    <source>
        <dbReference type="ARBA" id="ARBA00007362"/>
    </source>
</evidence>
<dbReference type="InterPro" id="IPR037185">
    <property type="entry name" value="EmrE-like"/>
</dbReference>
<dbReference type="KEGG" id="spri:SPRI_3469"/>
<dbReference type="SUPFAM" id="SSF103481">
    <property type="entry name" value="Multidrug resistance efflux transporter EmrE"/>
    <property type="match status" value="2"/>
</dbReference>
<dbReference type="PANTHER" id="PTHR22911">
    <property type="entry name" value="ACYL-MALONYL CONDENSING ENZYME-RELATED"/>
    <property type="match status" value="1"/>
</dbReference>
<evidence type="ECO:0000259" key="2">
    <source>
        <dbReference type="Pfam" id="PF00892"/>
    </source>
</evidence>
<gene>
    <name evidence="3" type="ORF">SPRI_3469</name>
</gene>
<dbReference type="GeneID" id="97235496"/>
<accession>A0A0M4DSG2</accession>
<dbReference type="STRING" id="38300.SPRI_3469"/>
<reference evidence="3 4" key="1">
    <citation type="submission" date="2015-08" db="EMBL/GenBank/DDBJ databases">
        <title>Genome sequence of the pristinamycin over-producing bacterium Streptomyces pristinaespiralis HCCB10218.</title>
        <authorList>
            <person name="Tian J."/>
            <person name="Yang J."/>
            <person name="Li L."/>
            <person name="Ruan L."/>
            <person name="Wei W."/>
            <person name="Zheng G."/>
            <person name="Wei Z."/>
            <person name="Yang S."/>
            <person name="Ge M."/>
            <person name="Jiang W."/>
            <person name="Lu Y."/>
        </authorList>
    </citation>
    <scope>NUCLEOTIDE SEQUENCE [LARGE SCALE GENOMIC DNA]</scope>
    <source>
        <strain evidence="3 4">HCCB 10218</strain>
    </source>
</reference>
<feature type="domain" description="EamA" evidence="2">
    <location>
        <begin position="21"/>
        <end position="145"/>
    </location>
</feature>
<dbReference type="Gene3D" id="1.10.3730.20">
    <property type="match status" value="1"/>
</dbReference>
<organism evidence="3">
    <name type="scientific">Streptomyces pristinaespiralis</name>
    <dbReference type="NCBI Taxonomy" id="38300"/>
    <lineage>
        <taxon>Bacteria</taxon>
        <taxon>Bacillati</taxon>
        <taxon>Actinomycetota</taxon>
        <taxon>Actinomycetes</taxon>
        <taxon>Kitasatosporales</taxon>
        <taxon>Streptomycetaceae</taxon>
        <taxon>Streptomyces</taxon>
    </lineage>
</organism>
<comment type="similarity">
    <text evidence="1">Belongs to the EamA transporter family.</text>
</comment>
<dbReference type="AlphaFoldDB" id="A0A0M4DSG2"/>
<sequence>MTNEAVTAAARQRRGAVQLIAAMGLSGTLGVFVLESGASSFNVVFFRCLFGALALAAYCLFRGYLKNTRLTRGTLALAALGGVFIVFNWVLLFDAYSRTSISVATVVYHTQPFYVVLLGALLFKERLDRYRAGWIAAAFAGVVLVADLPGADLGGSEGYLLGVGEALVAALFYAFATVIAKRLTTLRPEVTALVQVLVGIPLLLPFTRLGDTAGLDARWGWLVGLGVIHTCVMYILLYSSYQKLATDRIAVLSFVYPAVAILVDLTVYGHRIDALQALGVVLIAAAALAVNLGRLPLPPGGRRRTAGEAGPTAPPKAEAVRR</sequence>